<organism evidence="1">
    <name type="scientific">bioreactor metagenome</name>
    <dbReference type="NCBI Taxonomy" id="1076179"/>
    <lineage>
        <taxon>unclassified sequences</taxon>
        <taxon>metagenomes</taxon>
        <taxon>ecological metagenomes</taxon>
    </lineage>
</organism>
<protein>
    <submittedName>
        <fullName evidence="1">Uncharacterized protein</fullName>
    </submittedName>
</protein>
<gene>
    <name evidence="1" type="ORF">SDC9_93932</name>
</gene>
<accession>A0A645AC07</accession>
<reference evidence="1" key="1">
    <citation type="submission" date="2019-08" db="EMBL/GenBank/DDBJ databases">
        <authorList>
            <person name="Kucharzyk K."/>
            <person name="Murdoch R.W."/>
            <person name="Higgins S."/>
            <person name="Loffler F."/>
        </authorList>
    </citation>
    <scope>NUCLEOTIDE SEQUENCE</scope>
</reference>
<comment type="caution">
    <text evidence="1">The sequence shown here is derived from an EMBL/GenBank/DDBJ whole genome shotgun (WGS) entry which is preliminary data.</text>
</comment>
<proteinExistence type="predicted"/>
<evidence type="ECO:0000313" key="1">
    <source>
        <dbReference type="EMBL" id="MPM47224.1"/>
    </source>
</evidence>
<dbReference type="EMBL" id="VSSQ01011592">
    <property type="protein sequence ID" value="MPM47224.1"/>
    <property type="molecule type" value="Genomic_DNA"/>
</dbReference>
<sequence length="80" mass="8388">MKLLDVADNLLQTRGNGKAAVVGHIAEEHIEITDLVFISGLKVAVAHRELVKIAKEGVVAGAHKFSVLSGKVEGEAEGVC</sequence>
<name>A0A645AC07_9ZZZZ</name>
<dbReference type="AlphaFoldDB" id="A0A645AC07"/>